<dbReference type="SUPFAM" id="SSF50978">
    <property type="entry name" value="WD40 repeat-like"/>
    <property type="match status" value="1"/>
</dbReference>
<dbReference type="InterPro" id="IPR019775">
    <property type="entry name" value="WD40_repeat_CS"/>
</dbReference>
<feature type="region of interest" description="Disordered" evidence="4">
    <location>
        <begin position="263"/>
        <end position="321"/>
    </location>
</feature>
<dbReference type="PRINTS" id="PR00320">
    <property type="entry name" value="GPROTEINBRPT"/>
</dbReference>
<dbReference type="PANTHER" id="PTHR19855:SF21">
    <property type="entry name" value="F-BOX DOMAIN-CONTAINING PROTEIN"/>
    <property type="match status" value="1"/>
</dbReference>
<dbReference type="STRING" id="2880.D7G3C2"/>
<dbReference type="AlphaFoldDB" id="D7G3C2"/>
<keyword evidence="2" id="KW-0677">Repeat</keyword>
<dbReference type="Pfam" id="PF00400">
    <property type="entry name" value="WD40"/>
    <property type="match status" value="4"/>
</dbReference>
<dbReference type="EMBL" id="FN649736">
    <property type="protein sequence ID" value="CBJ33516.1"/>
    <property type="molecule type" value="Genomic_DNA"/>
</dbReference>
<dbReference type="PANTHER" id="PTHR19855">
    <property type="entry name" value="WD40 REPEAT PROTEIN 12, 37"/>
    <property type="match status" value="1"/>
</dbReference>
<accession>D7G3C2</accession>
<name>D7G3C2_ECTSI</name>
<sequence length="321" mass="33708">MSTPSKSLLPALYFDGDLLVTGGSDKTVRVQRNSRDCLEKEQLGECLHVLEGHTERITGVARLDGSRLATSSADGSLRVWDVSSGETLHDVLLPSPACCLGAAEGYMVTGLTDGRVLAWEAKRPERAPTEILTLDAHRGAVTTLSFPKQDVLLTGGGDGRVKYWDLNQGGAAEGNRFEIGGESYTHVFRGHAAPVTAVQCDEHRVVSAATDGTVSVWDIRSGQELFQIYGHADGVGSLQFDREQLVTDGTGETLYLHDFTGRRGAPAVMGSDNPFGDDDDDDDNDEGSQSGFRIGGGDGGRGPGRGGGDGVDGGKGGGAEG</sequence>
<keyword evidence="6" id="KW-1185">Reference proteome</keyword>
<feature type="compositionally biased region" description="Gly residues" evidence="4">
    <location>
        <begin position="293"/>
        <end position="321"/>
    </location>
</feature>
<feature type="repeat" description="WD" evidence="3">
    <location>
        <begin position="134"/>
        <end position="174"/>
    </location>
</feature>
<dbReference type="InterPro" id="IPR001680">
    <property type="entry name" value="WD40_rpt"/>
</dbReference>
<dbReference type="Gene3D" id="2.130.10.10">
    <property type="entry name" value="YVTN repeat-like/Quinoprotein amine dehydrogenase"/>
    <property type="match status" value="1"/>
</dbReference>
<dbReference type="EMBL" id="FN648713">
    <property type="protein sequence ID" value="CBJ33516.1"/>
    <property type="molecule type" value="Genomic_DNA"/>
</dbReference>
<protein>
    <submittedName>
        <fullName evidence="5">F-box domain containing protein</fullName>
    </submittedName>
</protein>
<dbReference type="InterPro" id="IPR036322">
    <property type="entry name" value="WD40_repeat_dom_sf"/>
</dbReference>
<evidence type="ECO:0000313" key="6">
    <source>
        <dbReference type="Proteomes" id="UP000002630"/>
    </source>
</evidence>
<feature type="repeat" description="WD" evidence="3">
    <location>
        <begin position="50"/>
        <end position="90"/>
    </location>
</feature>
<dbReference type="PROSITE" id="PS00678">
    <property type="entry name" value="WD_REPEATS_1"/>
    <property type="match status" value="2"/>
</dbReference>
<evidence type="ECO:0000256" key="4">
    <source>
        <dbReference type="SAM" id="MobiDB-lite"/>
    </source>
</evidence>
<dbReference type="SMART" id="SM00320">
    <property type="entry name" value="WD40"/>
    <property type="match status" value="4"/>
</dbReference>
<dbReference type="Proteomes" id="UP000002630">
    <property type="component" value="Linkage Group LG11"/>
</dbReference>
<dbReference type="InParanoid" id="D7G3C2"/>
<evidence type="ECO:0000256" key="3">
    <source>
        <dbReference type="PROSITE-ProRule" id="PRU00221"/>
    </source>
</evidence>
<keyword evidence="1 3" id="KW-0853">WD repeat</keyword>
<evidence type="ECO:0000313" key="5">
    <source>
        <dbReference type="EMBL" id="CBJ33516.1"/>
    </source>
</evidence>
<feature type="repeat" description="WD" evidence="3">
    <location>
        <begin position="188"/>
        <end position="227"/>
    </location>
</feature>
<dbReference type="InterPro" id="IPR015943">
    <property type="entry name" value="WD40/YVTN_repeat-like_dom_sf"/>
</dbReference>
<gene>
    <name evidence="5" type="ORF">Esi_0504_0001</name>
</gene>
<organism evidence="5 6">
    <name type="scientific">Ectocarpus siliculosus</name>
    <name type="common">Brown alga</name>
    <name type="synonym">Conferva siliculosa</name>
    <dbReference type="NCBI Taxonomy" id="2880"/>
    <lineage>
        <taxon>Eukaryota</taxon>
        <taxon>Sar</taxon>
        <taxon>Stramenopiles</taxon>
        <taxon>Ochrophyta</taxon>
        <taxon>PX clade</taxon>
        <taxon>Phaeophyceae</taxon>
        <taxon>Ectocarpales</taxon>
        <taxon>Ectocarpaceae</taxon>
        <taxon>Ectocarpus</taxon>
    </lineage>
</organism>
<dbReference type="OrthoDB" id="496at2759"/>
<dbReference type="PROSITE" id="PS50294">
    <property type="entry name" value="WD_REPEATS_REGION"/>
    <property type="match status" value="3"/>
</dbReference>
<dbReference type="InterPro" id="IPR020472">
    <property type="entry name" value="WD40_PAC1"/>
</dbReference>
<dbReference type="OMA" id="MGHILAV"/>
<evidence type="ECO:0000256" key="2">
    <source>
        <dbReference type="ARBA" id="ARBA00022737"/>
    </source>
</evidence>
<dbReference type="PROSITE" id="PS50082">
    <property type="entry name" value="WD_REPEATS_2"/>
    <property type="match status" value="3"/>
</dbReference>
<evidence type="ECO:0000256" key="1">
    <source>
        <dbReference type="ARBA" id="ARBA00022574"/>
    </source>
</evidence>
<dbReference type="eggNOG" id="KOG0274">
    <property type="taxonomic scope" value="Eukaryota"/>
</dbReference>
<feature type="compositionally biased region" description="Acidic residues" evidence="4">
    <location>
        <begin position="275"/>
        <end position="286"/>
    </location>
</feature>
<reference evidence="5 6" key="1">
    <citation type="journal article" date="2010" name="Nature">
        <title>The Ectocarpus genome and the independent evolution of multicellularity in brown algae.</title>
        <authorList>
            <person name="Cock J.M."/>
            <person name="Sterck L."/>
            <person name="Rouze P."/>
            <person name="Scornet D."/>
            <person name="Allen A.E."/>
            <person name="Amoutzias G."/>
            <person name="Anthouard V."/>
            <person name="Artiguenave F."/>
            <person name="Aury J.M."/>
            <person name="Badger J.H."/>
            <person name="Beszteri B."/>
            <person name="Billiau K."/>
            <person name="Bonnet E."/>
            <person name="Bothwell J.H."/>
            <person name="Bowler C."/>
            <person name="Boyen C."/>
            <person name="Brownlee C."/>
            <person name="Carrano C.J."/>
            <person name="Charrier B."/>
            <person name="Cho G.Y."/>
            <person name="Coelho S.M."/>
            <person name="Collen J."/>
            <person name="Corre E."/>
            <person name="Da Silva C."/>
            <person name="Delage L."/>
            <person name="Delaroque N."/>
            <person name="Dittami S.M."/>
            <person name="Doulbeau S."/>
            <person name="Elias M."/>
            <person name="Farnham G."/>
            <person name="Gachon C.M."/>
            <person name="Gschloessl B."/>
            <person name="Heesch S."/>
            <person name="Jabbari K."/>
            <person name="Jubin C."/>
            <person name="Kawai H."/>
            <person name="Kimura K."/>
            <person name="Kloareg B."/>
            <person name="Kupper F.C."/>
            <person name="Lang D."/>
            <person name="Le Bail A."/>
            <person name="Leblanc C."/>
            <person name="Lerouge P."/>
            <person name="Lohr M."/>
            <person name="Lopez P.J."/>
            <person name="Martens C."/>
            <person name="Maumus F."/>
            <person name="Michel G."/>
            <person name="Miranda-Saavedra D."/>
            <person name="Morales J."/>
            <person name="Moreau H."/>
            <person name="Motomura T."/>
            <person name="Nagasato C."/>
            <person name="Napoli C.A."/>
            <person name="Nelson D.R."/>
            <person name="Nyvall-Collen P."/>
            <person name="Peters A.F."/>
            <person name="Pommier C."/>
            <person name="Potin P."/>
            <person name="Poulain J."/>
            <person name="Quesneville H."/>
            <person name="Read B."/>
            <person name="Rensing S.A."/>
            <person name="Ritter A."/>
            <person name="Rousvoal S."/>
            <person name="Samanta M."/>
            <person name="Samson G."/>
            <person name="Schroeder D.C."/>
            <person name="Segurens B."/>
            <person name="Strittmatter M."/>
            <person name="Tonon T."/>
            <person name="Tregear J.W."/>
            <person name="Valentin K."/>
            <person name="von Dassow P."/>
            <person name="Yamagishi T."/>
            <person name="Van de Peer Y."/>
            <person name="Wincker P."/>
        </authorList>
    </citation>
    <scope>NUCLEOTIDE SEQUENCE [LARGE SCALE GENOMIC DNA]</scope>
    <source>
        <strain evidence="6">Ec32 / CCAP1310/4</strain>
    </source>
</reference>
<proteinExistence type="predicted"/>